<evidence type="ECO:0000313" key="1">
    <source>
        <dbReference type="EMBL" id="MFC4401777.1"/>
    </source>
</evidence>
<evidence type="ECO:0000313" key="2">
    <source>
        <dbReference type="Proteomes" id="UP001595882"/>
    </source>
</evidence>
<comment type="caution">
    <text evidence="1">The sequence shown here is derived from an EMBL/GenBank/DDBJ whole genome shotgun (WGS) entry which is preliminary data.</text>
</comment>
<dbReference type="Proteomes" id="UP001595882">
    <property type="component" value="Unassembled WGS sequence"/>
</dbReference>
<reference evidence="2" key="1">
    <citation type="journal article" date="2019" name="Int. J. Syst. Evol. Microbiol.">
        <title>The Global Catalogue of Microorganisms (GCM) 10K type strain sequencing project: providing services to taxonomists for standard genome sequencing and annotation.</title>
        <authorList>
            <consortium name="The Broad Institute Genomics Platform"/>
            <consortium name="The Broad Institute Genome Sequencing Center for Infectious Disease"/>
            <person name="Wu L."/>
            <person name="Ma J."/>
        </authorList>
    </citation>
    <scope>NUCLEOTIDE SEQUENCE [LARGE SCALE GENOMIC DNA]</scope>
    <source>
        <strain evidence="2">CCUG 37865</strain>
    </source>
</reference>
<sequence length="48" mass="5269">MLYYGSSNTLSINGQVNLIKEEYEGNESTSNLEAIVQDKLHSEFGSAS</sequence>
<gene>
    <name evidence="1" type="ORF">ACFOY7_01520</name>
</gene>
<proteinExistence type="predicted"/>
<dbReference type="EMBL" id="JBHSDT010000001">
    <property type="protein sequence ID" value="MFC4401777.1"/>
    <property type="molecule type" value="Genomic_DNA"/>
</dbReference>
<protein>
    <submittedName>
        <fullName evidence="1">Uncharacterized protein</fullName>
    </submittedName>
</protein>
<name>A0ABV8WRC3_9BACI</name>
<keyword evidence="2" id="KW-1185">Reference proteome</keyword>
<dbReference type="RefSeq" id="WP_390248672.1">
    <property type="nucleotide sequence ID" value="NZ_JBHSDT010000001.1"/>
</dbReference>
<organism evidence="1 2">
    <name type="scientific">Gracilibacillus xinjiangensis</name>
    <dbReference type="NCBI Taxonomy" id="1193282"/>
    <lineage>
        <taxon>Bacteria</taxon>
        <taxon>Bacillati</taxon>
        <taxon>Bacillota</taxon>
        <taxon>Bacilli</taxon>
        <taxon>Bacillales</taxon>
        <taxon>Bacillaceae</taxon>
        <taxon>Gracilibacillus</taxon>
    </lineage>
</organism>
<accession>A0ABV8WRC3</accession>